<dbReference type="PROSITE" id="PS50885">
    <property type="entry name" value="HAMP"/>
    <property type="match status" value="1"/>
</dbReference>
<evidence type="ECO:0000259" key="15">
    <source>
        <dbReference type="PROSITE" id="PS50885"/>
    </source>
</evidence>
<dbReference type="Pfam" id="PF08447">
    <property type="entry name" value="PAS_3"/>
    <property type="match status" value="1"/>
</dbReference>
<dbReference type="SMART" id="SM00091">
    <property type="entry name" value="PAS"/>
    <property type="match status" value="1"/>
</dbReference>
<dbReference type="PANTHER" id="PTHR42878">
    <property type="entry name" value="TWO-COMPONENT HISTIDINE KINASE"/>
    <property type="match status" value="1"/>
</dbReference>
<dbReference type="NCBIfam" id="TIGR00229">
    <property type="entry name" value="sensory_box"/>
    <property type="match status" value="1"/>
</dbReference>
<dbReference type="AlphaFoldDB" id="A0A9W6CZH7"/>
<keyword evidence="7" id="KW-0418">Kinase</keyword>
<feature type="domain" description="HAMP" evidence="15">
    <location>
        <begin position="319"/>
        <end position="371"/>
    </location>
</feature>
<dbReference type="InterPro" id="IPR005467">
    <property type="entry name" value="His_kinase_dom"/>
</dbReference>
<reference evidence="16" key="1">
    <citation type="submission" date="2022-12" db="EMBL/GenBank/DDBJ databases">
        <title>Reference genome sequencing for broad-spectrum identification of bacterial and archaeal isolates by mass spectrometry.</title>
        <authorList>
            <person name="Sekiguchi Y."/>
            <person name="Tourlousse D.M."/>
        </authorList>
    </citation>
    <scope>NUCLEOTIDE SEQUENCE</scope>
    <source>
        <strain evidence="16">ASRB1</strain>
    </source>
</reference>
<dbReference type="CDD" id="cd00082">
    <property type="entry name" value="HisKA"/>
    <property type="match status" value="1"/>
</dbReference>
<evidence type="ECO:0000256" key="5">
    <source>
        <dbReference type="ARBA" id="ARBA00022679"/>
    </source>
</evidence>
<dbReference type="GO" id="GO:0005524">
    <property type="term" value="F:ATP binding"/>
    <property type="evidence" value="ECO:0007669"/>
    <property type="project" value="UniProtKB-KW"/>
</dbReference>
<evidence type="ECO:0000256" key="6">
    <source>
        <dbReference type="ARBA" id="ARBA00022741"/>
    </source>
</evidence>
<dbReference type="InterPro" id="IPR013655">
    <property type="entry name" value="PAS_fold_3"/>
</dbReference>
<gene>
    <name evidence="16" type="ORF">DAMNIGENAA_05900</name>
</gene>
<dbReference type="SMART" id="SM00388">
    <property type="entry name" value="HisKA"/>
    <property type="match status" value="1"/>
</dbReference>
<keyword evidence="8" id="KW-0067">ATP-binding</keyword>
<feature type="domain" description="PAC" evidence="14">
    <location>
        <begin position="469"/>
        <end position="521"/>
    </location>
</feature>
<keyword evidence="9" id="KW-0902">Two-component regulatory system</keyword>
<dbReference type="GO" id="GO:0007234">
    <property type="term" value="P:osmosensory signaling via phosphorelay pathway"/>
    <property type="evidence" value="ECO:0007669"/>
    <property type="project" value="TreeGrafter"/>
</dbReference>
<organism evidence="16 17">
    <name type="scientific">Desulforhabdus amnigena</name>
    <dbReference type="NCBI Taxonomy" id="40218"/>
    <lineage>
        <taxon>Bacteria</taxon>
        <taxon>Pseudomonadati</taxon>
        <taxon>Thermodesulfobacteriota</taxon>
        <taxon>Syntrophobacteria</taxon>
        <taxon>Syntrophobacterales</taxon>
        <taxon>Syntrophobacteraceae</taxon>
        <taxon>Desulforhabdus</taxon>
    </lineage>
</organism>
<dbReference type="InterPro" id="IPR000700">
    <property type="entry name" value="PAS-assoc_C"/>
</dbReference>
<dbReference type="InterPro" id="IPR036097">
    <property type="entry name" value="HisK_dim/P_sf"/>
</dbReference>
<dbReference type="SUPFAM" id="SSF158472">
    <property type="entry name" value="HAMP domain-like"/>
    <property type="match status" value="1"/>
</dbReference>
<evidence type="ECO:0000256" key="3">
    <source>
        <dbReference type="ARBA" id="ARBA00012438"/>
    </source>
</evidence>
<evidence type="ECO:0000259" key="14">
    <source>
        <dbReference type="PROSITE" id="PS50113"/>
    </source>
</evidence>
<dbReference type="PANTHER" id="PTHR42878:SF15">
    <property type="entry name" value="BACTERIOPHYTOCHROME"/>
    <property type="match status" value="1"/>
</dbReference>
<dbReference type="GO" id="GO:0016020">
    <property type="term" value="C:membrane"/>
    <property type="evidence" value="ECO:0007669"/>
    <property type="project" value="UniProtKB-SubCell"/>
</dbReference>
<dbReference type="PROSITE" id="PS50113">
    <property type="entry name" value="PAC"/>
    <property type="match status" value="1"/>
</dbReference>
<dbReference type="SUPFAM" id="SSF55874">
    <property type="entry name" value="ATPase domain of HSP90 chaperone/DNA topoisomerase II/histidine kinase"/>
    <property type="match status" value="1"/>
</dbReference>
<feature type="transmembrane region" description="Helical" evidence="11">
    <location>
        <begin position="298"/>
        <end position="321"/>
    </location>
</feature>
<name>A0A9W6CZH7_9BACT</name>
<dbReference type="InterPro" id="IPR035965">
    <property type="entry name" value="PAS-like_dom_sf"/>
</dbReference>
<dbReference type="Pfam" id="PF14827">
    <property type="entry name" value="dCache_3"/>
    <property type="match status" value="1"/>
</dbReference>
<dbReference type="SUPFAM" id="SSF47384">
    <property type="entry name" value="Homodimeric domain of signal transducing histidine kinase"/>
    <property type="match status" value="1"/>
</dbReference>
<dbReference type="CDD" id="cd00130">
    <property type="entry name" value="PAS"/>
    <property type="match status" value="1"/>
</dbReference>
<comment type="catalytic activity">
    <reaction evidence="1">
        <text>ATP + protein L-histidine = ADP + protein N-phospho-L-histidine.</text>
        <dbReference type="EC" id="2.7.13.3"/>
    </reaction>
</comment>
<dbReference type="InterPro" id="IPR029150">
    <property type="entry name" value="dCache_3"/>
</dbReference>
<evidence type="ECO:0000256" key="8">
    <source>
        <dbReference type="ARBA" id="ARBA00022840"/>
    </source>
</evidence>
<dbReference type="PROSITE" id="PS50109">
    <property type="entry name" value="HIS_KIN"/>
    <property type="match status" value="1"/>
</dbReference>
<comment type="caution">
    <text evidence="16">The sequence shown here is derived from an EMBL/GenBank/DDBJ whole genome shotgun (WGS) entry which is preliminary data.</text>
</comment>
<evidence type="ECO:0000256" key="11">
    <source>
        <dbReference type="SAM" id="Phobius"/>
    </source>
</evidence>
<dbReference type="Pfam" id="PF00672">
    <property type="entry name" value="HAMP"/>
    <property type="match status" value="1"/>
</dbReference>
<dbReference type="EMBL" id="BSDR01000001">
    <property type="protein sequence ID" value="GLI33157.1"/>
    <property type="molecule type" value="Genomic_DNA"/>
</dbReference>
<keyword evidence="11" id="KW-0812">Transmembrane</keyword>
<dbReference type="InterPro" id="IPR000014">
    <property type="entry name" value="PAS"/>
</dbReference>
<keyword evidence="10 11" id="KW-0472">Membrane</keyword>
<evidence type="ECO:0000256" key="9">
    <source>
        <dbReference type="ARBA" id="ARBA00023012"/>
    </source>
</evidence>
<evidence type="ECO:0000313" key="16">
    <source>
        <dbReference type="EMBL" id="GLI33157.1"/>
    </source>
</evidence>
<evidence type="ECO:0000256" key="4">
    <source>
        <dbReference type="ARBA" id="ARBA00022553"/>
    </source>
</evidence>
<sequence length="739" mass="85054">MAITKQKSWFSVKLRDIPLRYRLSIPFFFLAFFGTFSLVLLALFNGNDILRQEEHEKLFGYSRALDYNMESQGKWAVSLASSFARNPEVAAAMAKRDRLRLIDLCYPAYVFMKERYGISQFNFHVLPPRNFLRLQKLYEFGDSLSYRKTILDAIQRGGETFGLETGLTGYGIRGVAPIYEAGKMVGTVEIGFNFGSFFLEKLKDQFGIEASFFYPHENRTEFYSFATTFPDNFERIDPVYAEVFRDSSRKFMSRTISGVPYAVLLRTVQDYSGKTIALVEFCADRTRTLGVMDHYRSLMLGVGILGMILSVGAIYLLSAYFTRPIREMVAFAKDIAQGQFLRPLKVSPSGELRTLADALDDMLISLKVSQAKIQDYTDNLEQMIHLRTRALRESEEKFRTLVENVPLVVYRLLGNGKIIFINRFIEEIMGISFHDALENSNFWREKVWEEDRPWVWAAMDRCLEEGQEFKAEYRISHASGKLVYVLDHALPVFDEKGKVDTVDGFLVNVTDRHCLQKQIIQTEELRTLSEVSARLAHEIRNPLVAAGGFARRLMHNLPEEDPHREKVRIIVQEVARLEKILEKTLAYLKPFEIVPERYPLNDLLTELLEDQRLYFAERSINFQLTLAEGLRPISLDPVLFKSALENILKGLLNICRANSRLDIRTSYGDNNVLLEITAGNVQVSEDDIDHFFYPFTSQSERSKTLDLPLAKMIIHKHQGLIRLRRKGADKLVLSITLPR</sequence>
<dbReference type="CDD" id="cd06225">
    <property type="entry name" value="HAMP"/>
    <property type="match status" value="1"/>
</dbReference>
<dbReference type="Gene3D" id="6.10.340.10">
    <property type="match status" value="1"/>
</dbReference>
<feature type="domain" description="Histidine kinase" evidence="12">
    <location>
        <begin position="534"/>
        <end position="739"/>
    </location>
</feature>
<dbReference type="SMART" id="SM00304">
    <property type="entry name" value="HAMP"/>
    <property type="match status" value="1"/>
</dbReference>
<evidence type="ECO:0000259" key="12">
    <source>
        <dbReference type="PROSITE" id="PS50109"/>
    </source>
</evidence>
<dbReference type="InterPro" id="IPR036890">
    <property type="entry name" value="HATPase_C_sf"/>
</dbReference>
<dbReference type="InterPro" id="IPR029151">
    <property type="entry name" value="Sensor-like_sf"/>
</dbReference>
<evidence type="ECO:0000313" key="17">
    <source>
        <dbReference type="Proteomes" id="UP001144372"/>
    </source>
</evidence>
<keyword evidence="5" id="KW-0808">Transferase</keyword>
<dbReference type="SUPFAM" id="SSF103190">
    <property type="entry name" value="Sensory domain-like"/>
    <property type="match status" value="1"/>
</dbReference>
<accession>A0A9W6CZH7</accession>
<keyword evidence="17" id="KW-1185">Reference proteome</keyword>
<feature type="transmembrane region" description="Helical" evidence="11">
    <location>
        <begin position="21"/>
        <end position="44"/>
    </location>
</feature>
<dbReference type="InterPro" id="IPR003660">
    <property type="entry name" value="HAMP_dom"/>
</dbReference>
<dbReference type="GO" id="GO:0000155">
    <property type="term" value="F:phosphorelay sensor kinase activity"/>
    <property type="evidence" value="ECO:0007669"/>
    <property type="project" value="InterPro"/>
</dbReference>
<dbReference type="GO" id="GO:0030295">
    <property type="term" value="F:protein kinase activator activity"/>
    <property type="evidence" value="ECO:0007669"/>
    <property type="project" value="TreeGrafter"/>
</dbReference>
<evidence type="ECO:0000259" key="13">
    <source>
        <dbReference type="PROSITE" id="PS50112"/>
    </source>
</evidence>
<keyword evidence="11" id="KW-1133">Transmembrane helix</keyword>
<dbReference type="EC" id="2.7.13.3" evidence="3"/>
<dbReference type="Proteomes" id="UP001144372">
    <property type="component" value="Unassembled WGS sequence"/>
</dbReference>
<dbReference type="PROSITE" id="PS50112">
    <property type="entry name" value="PAS"/>
    <property type="match status" value="1"/>
</dbReference>
<dbReference type="InterPro" id="IPR050351">
    <property type="entry name" value="BphY/WalK/GraS-like"/>
</dbReference>
<proteinExistence type="predicted"/>
<feature type="domain" description="PAS" evidence="13">
    <location>
        <begin position="394"/>
        <end position="466"/>
    </location>
</feature>
<evidence type="ECO:0000256" key="2">
    <source>
        <dbReference type="ARBA" id="ARBA00004370"/>
    </source>
</evidence>
<dbReference type="GO" id="GO:0000156">
    <property type="term" value="F:phosphorelay response regulator activity"/>
    <property type="evidence" value="ECO:0007669"/>
    <property type="project" value="TreeGrafter"/>
</dbReference>
<dbReference type="RefSeq" id="WP_281792175.1">
    <property type="nucleotide sequence ID" value="NZ_BSDR01000001.1"/>
</dbReference>
<comment type="subcellular location">
    <subcellularLocation>
        <location evidence="2">Membrane</location>
    </subcellularLocation>
</comment>
<evidence type="ECO:0000256" key="7">
    <source>
        <dbReference type="ARBA" id="ARBA00022777"/>
    </source>
</evidence>
<keyword evidence="6" id="KW-0547">Nucleotide-binding</keyword>
<keyword evidence="4" id="KW-0597">Phosphoprotein</keyword>
<dbReference type="Gene3D" id="3.30.450.20">
    <property type="entry name" value="PAS domain"/>
    <property type="match status" value="2"/>
</dbReference>
<dbReference type="Gene3D" id="3.30.565.10">
    <property type="entry name" value="Histidine kinase-like ATPase, C-terminal domain"/>
    <property type="match status" value="1"/>
</dbReference>
<evidence type="ECO:0000256" key="1">
    <source>
        <dbReference type="ARBA" id="ARBA00000085"/>
    </source>
</evidence>
<dbReference type="SUPFAM" id="SSF55785">
    <property type="entry name" value="PYP-like sensor domain (PAS domain)"/>
    <property type="match status" value="1"/>
</dbReference>
<dbReference type="Pfam" id="PF00512">
    <property type="entry name" value="HisKA"/>
    <property type="match status" value="1"/>
</dbReference>
<protein>
    <recommendedName>
        <fullName evidence="3">histidine kinase</fullName>
        <ecNumber evidence="3">2.7.13.3</ecNumber>
    </recommendedName>
</protein>
<evidence type="ECO:0000256" key="10">
    <source>
        <dbReference type="ARBA" id="ARBA00023136"/>
    </source>
</evidence>
<dbReference type="Gene3D" id="1.10.287.130">
    <property type="match status" value="1"/>
</dbReference>
<dbReference type="InterPro" id="IPR003661">
    <property type="entry name" value="HisK_dim/P_dom"/>
</dbReference>